<dbReference type="Gene3D" id="3.30.470.30">
    <property type="entry name" value="DNA ligase/mRNA capping enzyme"/>
    <property type="match status" value="1"/>
</dbReference>
<comment type="caution">
    <text evidence="11">Lacks conserved residue(s) required for the propagation of feature annotation.</text>
</comment>
<evidence type="ECO:0000313" key="14">
    <source>
        <dbReference type="EMBL" id="QIQ41684.1"/>
    </source>
</evidence>
<dbReference type="Gene3D" id="3.40.50.10190">
    <property type="entry name" value="BRCT domain"/>
    <property type="match status" value="1"/>
</dbReference>
<dbReference type="InterPro" id="IPR041663">
    <property type="entry name" value="DisA/LigA_HHH"/>
</dbReference>
<keyword evidence="7 11" id="KW-0460">Magnesium</keyword>
<dbReference type="PROSITE" id="PS50172">
    <property type="entry name" value="BRCT"/>
    <property type="match status" value="1"/>
</dbReference>
<dbReference type="Pfam" id="PF12826">
    <property type="entry name" value="HHH_2"/>
    <property type="match status" value="1"/>
</dbReference>
<evidence type="ECO:0000256" key="11">
    <source>
        <dbReference type="HAMAP-Rule" id="MF_01588"/>
    </source>
</evidence>
<dbReference type="Gene3D" id="2.40.50.140">
    <property type="entry name" value="Nucleic acid-binding proteins"/>
    <property type="match status" value="1"/>
</dbReference>
<feature type="domain" description="BRCT" evidence="13">
    <location>
        <begin position="595"/>
        <end position="674"/>
    </location>
</feature>
<reference evidence="14 15" key="1">
    <citation type="submission" date="2020-04" db="EMBL/GenBank/DDBJ databases">
        <title>Parallel evolution in the integration of a co-obligate aphid symbiosis.</title>
        <authorList>
            <person name="Monnin D."/>
            <person name="Jackson R."/>
            <person name="Kiers E.T."/>
            <person name="Bunker M."/>
            <person name="Ellers J."/>
            <person name="Henry L.M."/>
        </authorList>
    </citation>
    <scope>NUCLEOTIDE SEQUENCE [LARGE SCALE GENOMIC DNA]</scope>
    <source>
        <strain evidence="14">MCAR-56B</strain>
    </source>
</reference>
<dbReference type="FunFam" id="3.30.470.30:FF:000001">
    <property type="entry name" value="DNA ligase"/>
    <property type="match status" value="1"/>
</dbReference>
<dbReference type="InterPro" id="IPR010994">
    <property type="entry name" value="RuvA_2-like"/>
</dbReference>
<evidence type="ECO:0000256" key="12">
    <source>
        <dbReference type="RuleBase" id="RU000618"/>
    </source>
</evidence>
<feature type="binding site" evidence="11">
    <location>
        <begin position="81"/>
        <end position="82"/>
    </location>
    <ligand>
        <name>NAD(+)</name>
        <dbReference type="ChEBI" id="CHEBI:57540"/>
    </ligand>
</feature>
<sequence>MKSIKNKIDKLRKNILKYEYFYHTLDQSIVSDAEYDYLLHQLYSLELKNKEFITLDSPTQKVGSNFLRQFKQTKHFFPMLSLENTFDVNGYLNFEKRIKKFINTNEPESLCCELKLDGIAISIIYEEGVFVRAATRGDGVKGENVTDNVRVIDSIPLTLQGIDIPKRLEVRGEIFMLKSDFIQLNKQHEINQNKYFSNPRNAAAGSLRHINPKITAERKLMFSCYGCYFCTEVHGKLTTHYERLIKCLSWGLPVNQESILCSNYVEVLEFYKKFEKKRNTLDFDIDGIVIKVNSIELQEKIGCNTKSPRWAIAFKFFSVERITLLKDVQFQVGRTGVITPVAYFDPVYISGVMIRKASLHNKNEIERLDLHVNDSVVICRSGDVIPRLLRVIKATRHNNTKKIIFPTLCPVCNTKLLENTQEKVIRCHAGLICNAQKKKALHHFFSKKSLHVIGLGPKIINELIKKGFVKNPIDFFYLKDLDLIKLTNVGGKKSIKIIKSIQECKKTTLKCFIYALGIPGVGEIISEKIAHHFIKLNELMNANILQLNCVEGVGKVISNNIFNYFSIMSNREMVNELITKVGIFWNDEEGHEFDIKKSYFFNKNIVLTGKFDSFSRIELKRILINLGAKILDRISQKIDFLIVGKNFGSKFFKAKDLNIKIINEEELVSLVHVK</sequence>
<dbReference type="NCBIfam" id="NF005932">
    <property type="entry name" value="PRK07956.1"/>
    <property type="match status" value="1"/>
</dbReference>
<keyword evidence="2 11" id="KW-0436">Ligase</keyword>
<feature type="binding site" evidence="11">
    <location>
        <position position="409"/>
    </location>
    <ligand>
        <name>Zn(2+)</name>
        <dbReference type="ChEBI" id="CHEBI:29105"/>
    </ligand>
</feature>
<dbReference type="Gene3D" id="1.10.287.610">
    <property type="entry name" value="Helix hairpin bin"/>
    <property type="match status" value="1"/>
</dbReference>
<dbReference type="SUPFAM" id="SSF56091">
    <property type="entry name" value="DNA ligase/mRNA capping enzyme, catalytic domain"/>
    <property type="match status" value="1"/>
</dbReference>
<feature type="binding site" evidence="11">
    <location>
        <position position="291"/>
    </location>
    <ligand>
        <name>NAD(+)</name>
        <dbReference type="ChEBI" id="CHEBI:57540"/>
    </ligand>
</feature>
<dbReference type="PROSITE" id="PS01055">
    <property type="entry name" value="DNA_LIGASE_N1"/>
    <property type="match status" value="1"/>
</dbReference>
<comment type="similarity">
    <text evidence="11">Belongs to the NAD-dependent DNA ligase family. LigA subfamily.</text>
</comment>
<organism evidence="14 15">
    <name type="scientific">Buchnera aphidicola</name>
    <name type="common">Microlophium carnosum</name>
    <dbReference type="NCBI Taxonomy" id="2708354"/>
    <lineage>
        <taxon>Bacteria</taxon>
        <taxon>Pseudomonadati</taxon>
        <taxon>Pseudomonadota</taxon>
        <taxon>Gammaproteobacteria</taxon>
        <taxon>Enterobacterales</taxon>
        <taxon>Erwiniaceae</taxon>
        <taxon>Buchnera</taxon>
    </lineage>
</organism>
<dbReference type="InterPro" id="IPR033136">
    <property type="entry name" value="DNA_ligase_CS"/>
</dbReference>
<dbReference type="EMBL" id="CP048747">
    <property type="protein sequence ID" value="QIQ41684.1"/>
    <property type="molecule type" value="Genomic_DNA"/>
</dbReference>
<evidence type="ECO:0000313" key="15">
    <source>
        <dbReference type="Proteomes" id="UP000503183"/>
    </source>
</evidence>
<dbReference type="InterPro" id="IPR012340">
    <property type="entry name" value="NA-bd_OB-fold"/>
</dbReference>
<dbReference type="Pfam" id="PF03120">
    <property type="entry name" value="OB_DNA_ligase"/>
    <property type="match status" value="1"/>
</dbReference>
<evidence type="ECO:0000256" key="3">
    <source>
        <dbReference type="ARBA" id="ARBA00022705"/>
    </source>
</evidence>
<dbReference type="SUPFAM" id="SSF47781">
    <property type="entry name" value="RuvA domain 2-like"/>
    <property type="match status" value="1"/>
</dbReference>
<dbReference type="Gene3D" id="1.10.150.20">
    <property type="entry name" value="5' to 3' exonuclease, C-terminal subdomain"/>
    <property type="match status" value="2"/>
</dbReference>
<dbReference type="PANTHER" id="PTHR23389">
    <property type="entry name" value="CHROMOSOME TRANSMISSION FIDELITY FACTOR 18"/>
    <property type="match status" value="1"/>
</dbReference>
<dbReference type="AlphaFoldDB" id="A0A6G9JUD0"/>
<dbReference type="GO" id="GO:0006260">
    <property type="term" value="P:DNA replication"/>
    <property type="evidence" value="ECO:0007669"/>
    <property type="project" value="UniProtKB-KW"/>
</dbReference>
<feature type="binding site" evidence="11">
    <location>
        <position position="315"/>
    </location>
    <ligand>
        <name>NAD(+)</name>
        <dbReference type="ChEBI" id="CHEBI:57540"/>
    </ligand>
</feature>
<accession>A0A6G9JUD0</accession>
<keyword evidence="3 11" id="KW-0235">DNA replication</keyword>
<evidence type="ECO:0000256" key="1">
    <source>
        <dbReference type="ARBA" id="ARBA00004067"/>
    </source>
</evidence>
<feature type="binding site" evidence="11">
    <location>
        <begin position="32"/>
        <end position="36"/>
    </location>
    <ligand>
        <name>NAD(+)</name>
        <dbReference type="ChEBI" id="CHEBI:57540"/>
    </ligand>
</feature>
<evidence type="ECO:0000256" key="8">
    <source>
        <dbReference type="ARBA" id="ARBA00023027"/>
    </source>
</evidence>
<proteinExistence type="inferred from homology"/>
<dbReference type="Pfam" id="PF01653">
    <property type="entry name" value="DNA_ligase_aden"/>
    <property type="match status" value="1"/>
</dbReference>
<dbReference type="GO" id="GO:0003911">
    <property type="term" value="F:DNA ligase (NAD+) activity"/>
    <property type="evidence" value="ECO:0007669"/>
    <property type="project" value="UniProtKB-UniRule"/>
</dbReference>
<dbReference type="InterPro" id="IPR001357">
    <property type="entry name" value="BRCT_dom"/>
</dbReference>
<dbReference type="GO" id="GO:0006281">
    <property type="term" value="P:DNA repair"/>
    <property type="evidence" value="ECO:0007669"/>
    <property type="project" value="UniProtKB-KW"/>
</dbReference>
<evidence type="ECO:0000259" key="13">
    <source>
        <dbReference type="PROSITE" id="PS50172"/>
    </source>
</evidence>
<keyword evidence="9 11" id="KW-0234">DNA repair</keyword>
<dbReference type="PROSITE" id="PS01056">
    <property type="entry name" value="DNA_LIGASE_N2"/>
    <property type="match status" value="1"/>
</dbReference>
<dbReference type="GO" id="GO:0005829">
    <property type="term" value="C:cytosol"/>
    <property type="evidence" value="ECO:0007669"/>
    <property type="project" value="TreeGrafter"/>
</dbReference>
<dbReference type="HAMAP" id="MF_01588">
    <property type="entry name" value="DNA_ligase_A"/>
    <property type="match status" value="1"/>
</dbReference>
<feature type="active site" description="N6-AMP-lysine intermediate" evidence="11">
    <location>
        <position position="115"/>
    </location>
</feature>
<dbReference type="InterPro" id="IPR018239">
    <property type="entry name" value="DNA_ligase_AS"/>
</dbReference>
<comment type="cofactor">
    <cofactor evidence="11">
        <name>Mg(2+)</name>
        <dbReference type="ChEBI" id="CHEBI:18420"/>
    </cofactor>
    <cofactor evidence="11">
        <name>Mn(2+)</name>
        <dbReference type="ChEBI" id="CHEBI:29035"/>
    </cofactor>
</comment>
<feature type="binding site" evidence="11">
    <location>
        <position position="113"/>
    </location>
    <ligand>
        <name>NAD(+)</name>
        <dbReference type="ChEBI" id="CHEBI:57540"/>
    </ligand>
</feature>
<dbReference type="Proteomes" id="UP000503183">
    <property type="component" value="Chromosome"/>
</dbReference>
<feature type="binding site" evidence="11">
    <location>
        <position position="412"/>
    </location>
    <ligand>
        <name>Zn(2+)</name>
        <dbReference type="ChEBI" id="CHEBI:29105"/>
    </ligand>
</feature>
<dbReference type="CDD" id="cd00114">
    <property type="entry name" value="LIGANc"/>
    <property type="match status" value="1"/>
</dbReference>
<dbReference type="SUPFAM" id="SSF50249">
    <property type="entry name" value="Nucleic acid-binding proteins"/>
    <property type="match status" value="1"/>
</dbReference>
<comment type="catalytic activity">
    <reaction evidence="10 11 12">
        <text>NAD(+) + (deoxyribonucleotide)n-3'-hydroxyl + 5'-phospho-(deoxyribonucleotide)m = (deoxyribonucleotide)n+m + AMP + beta-nicotinamide D-nucleotide.</text>
        <dbReference type="EC" id="6.5.1.2"/>
    </reaction>
</comment>
<evidence type="ECO:0000256" key="4">
    <source>
        <dbReference type="ARBA" id="ARBA00022723"/>
    </source>
</evidence>
<dbReference type="EC" id="6.5.1.2" evidence="11 12"/>
<comment type="function">
    <text evidence="1 11">DNA ligase that catalyzes the formation of phosphodiester linkages between 5'-phosphoryl and 3'-hydroxyl groups in double-stranded DNA using NAD as a coenzyme and as the energy source for the reaction. It is essential for DNA replication and repair of damaged DNA.</text>
</comment>
<dbReference type="Pfam" id="PF00533">
    <property type="entry name" value="BRCT"/>
    <property type="match status" value="1"/>
</dbReference>
<keyword evidence="5 11" id="KW-0227">DNA damage</keyword>
<evidence type="ECO:0000256" key="2">
    <source>
        <dbReference type="ARBA" id="ARBA00022598"/>
    </source>
</evidence>
<dbReference type="InterPro" id="IPR004150">
    <property type="entry name" value="NAD_DNA_ligase_OB"/>
</dbReference>
<dbReference type="InterPro" id="IPR013840">
    <property type="entry name" value="DNAligase_N"/>
</dbReference>
<name>A0A6G9JUD0_9GAMM</name>
<feature type="binding site" evidence="11">
    <location>
        <position position="136"/>
    </location>
    <ligand>
        <name>NAD(+)</name>
        <dbReference type="ChEBI" id="CHEBI:57540"/>
    </ligand>
</feature>
<dbReference type="InterPro" id="IPR036420">
    <property type="entry name" value="BRCT_dom_sf"/>
</dbReference>
<feature type="binding site" evidence="11">
    <location>
        <position position="433"/>
    </location>
    <ligand>
        <name>Zn(2+)</name>
        <dbReference type="ChEBI" id="CHEBI:29105"/>
    </ligand>
</feature>
<dbReference type="Gene3D" id="6.20.10.30">
    <property type="match status" value="1"/>
</dbReference>
<dbReference type="GO" id="GO:0046872">
    <property type="term" value="F:metal ion binding"/>
    <property type="evidence" value="ECO:0007669"/>
    <property type="project" value="UniProtKB-KW"/>
</dbReference>
<dbReference type="CDD" id="cd17748">
    <property type="entry name" value="BRCT_DNA_ligase_like"/>
    <property type="match status" value="1"/>
</dbReference>
<evidence type="ECO:0000256" key="5">
    <source>
        <dbReference type="ARBA" id="ARBA00022763"/>
    </source>
</evidence>
<evidence type="ECO:0000256" key="6">
    <source>
        <dbReference type="ARBA" id="ARBA00022833"/>
    </source>
</evidence>
<dbReference type="InterPro" id="IPR013839">
    <property type="entry name" value="DNAligase_adenylation"/>
</dbReference>
<keyword evidence="4 11" id="KW-0479">Metal-binding</keyword>
<feature type="binding site" evidence="11">
    <location>
        <position position="173"/>
    </location>
    <ligand>
        <name>NAD(+)</name>
        <dbReference type="ChEBI" id="CHEBI:57540"/>
    </ligand>
</feature>
<dbReference type="PIRSF" id="PIRSF001604">
    <property type="entry name" value="LigA"/>
    <property type="match status" value="1"/>
</dbReference>
<dbReference type="InterPro" id="IPR001679">
    <property type="entry name" value="DNA_ligase"/>
</dbReference>
<dbReference type="SMART" id="SM00292">
    <property type="entry name" value="BRCT"/>
    <property type="match status" value="1"/>
</dbReference>
<gene>
    <name evidence="11 14" type="primary">ligA</name>
    <name evidence="14" type="ORF">G4A98_00330</name>
</gene>
<dbReference type="NCBIfam" id="TIGR00575">
    <property type="entry name" value="dnlj"/>
    <property type="match status" value="1"/>
</dbReference>
<dbReference type="SUPFAM" id="SSF52113">
    <property type="entry name" value="BRCT domain"/>
    <property type="match status" value="1"/>
</dbReference>
<evidence type="ECO:0000256" key="10">
    <source>
        <dbReference type="ARBA" id="ARBA00034005"/>
    </source>
</evidence>
<dbReference type="PANTHER" id="PTHR23389:SF9">
    <property type="entry name" value="DNA LIGASE"/>
    <property type="match status" value="1"/>
</dbReference>
<keyword evidence="8 11" id="KW-0520">NAD</keyword>
<keyword evidence="6 11" id="KW-0862">Zinc</keyword>
<evidence type="ECO:0000256" key="7">
    <source>
        <dbReference type="ARBA" id="ARBA00022842"/>
    </source>
</evidence>
<protein>
    <recommendedName>
        <fullName evidence="11 12">DNA ligase</fullName>
        <ecNumber evidence="11 12">6.5.1.2</ecNumber>
    </recommendedName>
    <alternativeName>
        <fullName evidence="11">Polydeoxyribonucleotide synthase [NAD(+)]</fullName>
    </alternativeName>
</protein>
<evidence type="ECO:0000256" key="9">
    <source>
        <dbReference type="ARBA" id="ARBA00023204"/>
    </source>
</evidence>
<dbReference type="SMART" id="SM00532">
    <property type="entry name" value="LIGANc"/>
    <property type="match status" value="1"/>
</dbReference>
<keyword evidence="11" id="KW-0464">Manganese</keyword>